<evidence type="ECO:0000256" key="1">
    <source>
        <dbReference type="SAM" id="MobiDB-lite"/>
    </source>
</evidence>
<evidence type="ECO:0000313" key="5">
    <source>
        <dbReference type="Proteomes" id="UP000286097"/>
    </source>
</evidence>
<feature type="compositionally biased region" description="Low complexity" evidence="1">
    <location>
        <begin position="23"/>
        <end position="32"/>
    </location>
</feature>
<evidence type="ECO:0000313" key="3">
    <source>
        <dbReference type="EMBL" id="RQM11224.1"/>
    </source>
</evidence>
<proteinExistence type="predicted"/>
<keyword evidence="4" id="KW-1185">Reference proteome</keyword>
<dbReference type="Proteomes" id="UP000286097">
    <property type="component" value="Unassembled WGS sequence"/>
</dbReference>
<feature type="compositionally biased region" description="Basic residues" evidence="1">
    <location>
        <begin position="83"/>
        <end position="92"/>
    </location>
</feature>
<dbReference type="AlphaFoldDB" id="A0A3M6VQF8"/>
<evidence type="ECO:0000313" key="2">
    <source>
        <dbReference type="EMBL" id="RMX68979.1"/>
    </source>
</evidence>
<dbReference type="Proteomes" id="UP000282087">
    <property type="component" value="Unassembled WGS sequence"/>
</dbReference>
<dbReference type="EMBL" id="QLLG01000044">
    <property type="protein sequence ID" value="RMX68979.1"/>
    <property type="molecule type" value="Genomic_DNA"/>
</dbReference>
<dbReference type="EMBL" id="QKXF01000454">
    <property type="protein sequence ID" value="RQM11224.1"/>
    <property type="molecule type" value="Genomic_DNA"/>
</dbReference>
<protein>
    <submittedName>
        <fullName evidence="2">Uncharacterized protein</fullName>
    </submittedName>
</protein>
<evidence type="ECO:0000313" key="4">
    <source>
        <dbReference type="Proteomes" id="UP000282087"/>
    </source>
</evidence>
<gene>
    <name evidence="3" type="ORF">DD237_004888</name>
    <name evidence="2" type="ORF">DD238_005900</name>
</gene>
<reference evidence="4 5" key="1">
    <citation type="submission" date="2018-06" db="EMBL/GenBank/DDBJ databases">
        <title>Comparative genomics of downy mildews reveals potential adaptations to biotrophy.</title>
        <authorList>
            <person name="Fletcher K."/>
            <person name="Klosterman S.J."/>
            <person name="Derevnina L."/>
            <person name="Martin F."/>
            <person name="Koike S."/>
            <person name="Reyes Chin-Wo S."/>
            <person name="Mou B."/>
            <person name="Michelmore R."/>
        </authorList>
    </citation>
    <scope>NUCLEOTIDE SEQUENCE [LARGE SCALE GENOMIC DNA]</scope>
    <source>
        <strain evidence="3 5">R13</strain>
        <strain evidence="2 4">R14</strain>
    </source>
</reference>
<comment type="caution">
    <text evidence="2">The sequence shown here is derived from an EMBL/GenBank/DDBJ whole genome shotgun (WGS) entry which is preliminary data.</text>
</comment>
<dbReference type="VEuPathDB" id="FungiDB:DD237_004888"/>
<feature type="region of interest" description="Disordered" evidence="1">
    <location>
        <begin position="66"/>
        <end position="94"/>
    </location>
</feature>
<name>A0A3M6VQF8_9STRA</name>
<feature type="region of interest" description="Disordered" evidence="1">
    <location>
        <begin position="143"/>
        <end position="170"/>
    </location>
</feature>
<accession>A0A3M6VQF8</accession>
<sequence>MPLPESSTSTVMPRRAPPPPLPTSTSDPSPELEQIKTDTDTQPSSFKSKHRGFIRVIGGFFKRKCSDADDVTAPSDSEASQRRTSRWSRWSHRQSLPDASFEMTAIMTEPTSGVIQEITSPRPVDSDVNTVKTDKIEVTKLKPKPKLSFAKGTRSPSDPLEFDSSGESGTERSRISFLFFGGSDVDSTFQPTLRSSSLDNLHEQDIHPSLQAKMPLFLSVPLGGKMRRSGILPDPMEYEL</sequence>
<feature type="region of interest" description="Disordered" evidence="1">
    <location>
        <begin position="1"/>
        <end position="50"/>
    </location>
</feature>
<feature type="compositionally biased region" description="Polar residues" evidence="1">
    <location>
        <begin position="1"/>
        <end position="11"/>
    </location>
</feature>
<organism evidence="2 4">
    <name type="scientific">Peronospora effusa</name>
    <dbReference type="NCBI Taxonomy" id="542832"/>
    <lineage>
        <taxon>Eukaryota</taxon>
        <taxon>Sar</taxon>
        <taxon>Stramenopiles</taxon>
        <taxon>Oomycota</taxon>
        <taxon>Peronosporomycetes</taxon>
        <taxon>Peronosporales</taxon>
        <taxon>Peronosporaceae</taxon>
        <taxon>Peronospora</taxon>
    </lineage>
</organism>